<feature type="compositionally biased region" description="Acidic residues" evidence="15">
    <location>
        <begin position="446"/>
        <end position="461"/>
    </location>
</feature>
<evidence type="ECO:0000256" key="8">
    <source>
        <dbReference type="ARBA" id="ARBA00023015"/>
    </source>
</evidence>
<evidence type="ECO:0000256" key="12">
    <source>
        <dbReference type="ARBA" id="ARBA00076940"/>
    </source>
</evidence>
<dbReference type="VEuPathDB" id="VectorBase:RPRC010007"/>
<dbReference type="EMBL" id="ACPB03016231">
    <property type="status" value="NOT_ANNOTATED_CDS"/>
    <property type="molecule type" value="Genomic_DNA"/>
</dbReference>
<keyword evidence="6" id="KW-0833">Ubl conjugation pathway</keyword>
<feature type="region of interest" description="Disordered" evidence="15">
    <location>
        <begin position="332"/>
        <end position="373"/>
    </location>
</feature>
<feature type="compositionally biased region" description="Basic and acidic residues" evidence="15">
    <location>
        <begin position="599"/>
        <end position="608"/>
    </location>
</feature>
<feature type="region of interest" description="Disordered" evidence="15">
    <location>
        <begin position="411"/>
        <end position="608"/>
    </location>
</feature>
<dbReference type="FunFam" id="3.30.40.10:FF:000136">
    <property type="entry name" value="E3 ubiquitin-protein ligase Topors"/>
    <property type="match status" value="1"/>
</dbReference>
<name>T1I137_RHOPR</name>
<dbReference type="GO" id="GO:0061630">
    <property type="term" value="F:ubiquitin protein ligase activity"/>
    <property type="evidence" value="ECO:0007669"/>
    <property type="project" value="UniProtKB-EC"/>
</dbReference>
<dbReference type="eggNOG" id="KOG4430">
    <property type="taxonomic scope" value="Eukaryota"/>
</dbReference>
<feature type="compositionally biased region" description="Low complexity" evidence="15">
    <location>
        <begin position="537"/>
        <end position="546"/>
    </location>
</feature>
<keyword evidence="5" id="KW-0863">Zinc-finger</keyword>
<evidence type="ECO:0000256" key="5">
    <source>
        <dbReference type="ARBA" id="ARBA00022771"/>
    </source>
</evidence>
<evidence type="ECO:0000256" key="4">
    <source>
        <dbReference type="ARBA" id="ARBA00022723"/>
    </source>
</evidence>
<dbReference type="Gene3D" id="3.30.40.10">
    <property type="entry name" value="Zinc/RING finger domain, C3HC4 (zinc finger)"/>
    <property type="match status" value="1"/>
</dbReference>
<keyword evidence="9" id="KW-0804">Transcription</keyword>
<dbReference type="InterPro" id="IPR013083">
    <property type="entry name" value="Znf_RING/FYVE/PHD"/>
</dbReference>
<comment type="catalytic activity">
    <reaction evidence="1">
        <text>S-ubiquitinyl-[E2 ubiquitin-conjugating enzyme]-L-cysteine + [acceptor protein]-L-lysine = [E2 ubiquitin-conjugating enzyme]-L-cysteine + N(6)-ubiquitinyl-[acceptor protein]-L-lysine.</text>
        <dbReference type="EC" id="2.3.2.27"/>
    </reaction>
</comment>
<sequence length="608" mass="68722">MSDSETKVINSSVTSSLRMSPSRQNIKAESVERPPSPETNCAICLEELRNKSYTNTCLHQFCFHCLLEWSKVKPECPLCKQGFSRIYHNIRSNDDYDEHILEPPMPPPPLDPHIFINVAFQRHRFRYRSALGGSMMWSIQDIDPLSVSSSWAANHNYPIDYSVAAPTSRPVRQGATTTRSVTRNQRLDLSAFRRNVYRQGLWVRPGQASRFRECSPEFYRLNPAQTHRLVPWLTRELNVLLDMQYDTHTVCQDVINLILTNHINSSVFHRAMTFYLGSRAEHFIHEFYHYAISPHDMNAYDAVAQYGQVGREFSSESDSDVEMLNLPEPLVNLDLTTAPGPSGLQQPPVAAAAVPEPSSSSSPPEPVPQPSSNNVENYIVIELSDDEDHRNAQSDSDVEILCQVPPRHLRTPEVITIESDSETDIETVEPKSEPNSIHYDVVSSGDETEEPEEDEIEEATAAEECTYVPHQPRDCQCPFSTATTSRGTTSSSTRHRHKKSSVSSKKKSCKSRSHLKRKRTHKCRRGRERSSKEEETPLAASTTEETSSSDDIYDSNSSSVEKKRKLPSRLKSIVLKVDRSSASSKPSTSNSSSTRYLRRRDSTSETDE</sequence>
<keyword evidence="8" id="KW-0805">Transcription regulation</keyword>
<dbReference type="SUPFAM" id="SSF57850">
    <property type="entry name" value="RING/U-box"/>
    <property type="match status" value="1"/>
</dbReference>
<evidence type="ECO:0000256" key="11">
    <source>
        <dbReference type="ARBA" id="ARBA00076856"/>
    </source>
</evidence>
<proteinExistence type="predicted"/>
<dbReference type="GO" id="GO:0008270">
    <property type="term" value="F:zinc ion binding"/>
    <property type="evidence" value="ECO:0007669"/>
    <property type="project" value="UniProtKB-KW"/>
</dbReference>
<feature type="compositionally biased region" description="Low complexity" evidence="15">
    <location>
        <begin position="580"/>
        <end position="595"/>
    </location>
</feature>
<evidence type="ECO:0000256" key="13">
    <source>
        <dbReference type="ARBA" id="ARBA00079040"/>
    </source>
</evidence>
<protein>
    <recommendedName>
        <fullName evidence="10">E3 ubiquitin-protein ligase Topors</fullName>
        <ecNumber evidence="2">2.3.2.27</ecNumber>
    </recommendedName>
    <alternativeName>
        <fullName evidence="11">RING-type E3 ubiquitin transferase Topors</fullName>
    </alternativeName>
    <alternativeName>
        <fullName evidence="13">SUMO1-protein E3 ligase Topors</fullName>
    </alternativeName>
    <alternativeName>
        <fullName evidence="12">Topoisomerase I-binding RING finger protein</fullName>
    </alternativeName>
    <alternativeName>
        <fullName evidence="14">Topoisomerase I-binding arginine/serine-rich protein</fullName>
    </alternativeName>
</protein>
<evidence type="ECO:0000313" key="17">
    <source>
        <dbReference type="EnsemblMetazoa" id="RPRC010007-PA"/>
    </source>
</evidence>
<evidence type="ECO:0000256" key="6">
    <source>
        <dbReference type="ARBA" id="ARBA00022786"/>
    </source>
</evidence>
<dbReference type="PROSITE" id="PS00518">
    <property type="entry name" value="ZF_RING_1"/>
    <property type="match status" value="1"/>
</dbReference>
<dbReference type="STRING" id="13249.T1I137"/>
<dbReference type="AlphaFoldDB" id="T1I137"/>
<evidence type="ECO:0000259" key="16">
    <source>
        <dbReference type="PROSITE" id="PS50089"/>
    </source>
</evidence>
<feature type="compositionally biased region" description="Basic residues" evidence="15">
    <location>
        <begin position="493"/>
        <end position="527"/>
    </location>
</feature>
<dbReference type="Proteomes" id="UP000015103">
    <property type="component" value="Unassembled WGS sequence"/>
</dbReference>
<dbReference type="InterPro" id="IPR058746">
    <property type="entry name" value="Znf_RING-type_Topors"/>
</dbReference>
<keyword evidence="7" id="KW-0862">Zinc</keyword>
<evidence type="ECO:0000256" key="15">
    <source>
        <dbReference type="SAM" id="MobiDB-lite"/>
    </source>
</evidence>
<reference evidence="17" key="1">
    <citation type="submission" date="2015-05" db="UniProtKB">
        <authorList>
            <consortium name="EnsemblMetazoa"/>
        </authorList>
    </citation>
    <scope>IDENTIFICATION</scope>
</reference>
<dbReference type="CDD" id="cd16574">
    <property type="entry name" value="RING-HC_Topors"/>
    <property type="match status" value="1"/>
</dbReference>
<feature type="compositionally biased region" description="Polar residues" evidence="15">
    <location>
        <begin position="7"/>
        <end position="27"/>
    </location>
</feature>
<dbReference type="SMART" id="SM00184">
    <property type="entry name" value="RING"/>
    <property type="match status" value="1"/>
</dbReference>
<dbReference type="HOGENOM" id="CLU_449269_0_0_1"/>
<dbReference type="InterPro" id="IPR001841">
    <property type="entry name" value="Znf_RING"/>
</dbReference>
<dbReference type="EnsemblMetazoa" id="RPRC010007-RA">
    <property type="protein sequence ID" value="RPRC010007-PA"/>
    <property type="gene ID" value="RPRC010007"/>
</dbReference>
<dbReference type="GO" id="GO:0006513">
    <property type="term" value="P:protein monoubiquitination"/>
    <property type="evidence" value="ECO:0007669"/>
    <property type="project" value="TreeGrafter"/>
</dbReference>
<feature type="domain" description="RING-type" evidence="16">
    <location>
        <begin position="41"/>
        <end position="80"/>
    </location>
</feature>
<evidence type="ECO:0000256" key="1">
    <source>
        <dbReference type="ARBA" id="ARBA00000900"/>
    </source>
</evidence>
<dbReference type="PANTHER" id="PTHR46077">
    <property type="entry name" value="E3 UBIQUITIN-PROTEIN LIGASE TOPORS"/>
    <property type="match status" value="1"/>
</dbReference>
<dbReference type="InParanoid" id="T1I137"/>
<accession>T1I137</accession>
<dbReference type="Pfam" id="PF00097">
    <property type="entry name" value="zf-C3HC4"/>
    <property type="match status" value="1"/>
</dbReference>
<dbReference type="PANTHER" id="PTHR46077:SF1">
    <property type="entry name" value="TOP1 BINDING ARGININE_SERINE RICH PROTEIN, E3 UBIQUITIN LIGASE"/>
    <property type="match status" value="1"/>
</dbReference>
<dbReference type="PROSITE" id="PS50089">
    <property type="entry name" value="ZF_RING_2"/>
    <property type="match status" value="1"/>
</dbReference>
<keyword evidence="4" id="KW-0479">Metal-binding</keyword>
<dbReference type="OMA" id="YRDNPAC"/>
<organism evidence="17 18">
    <name type="scientific">Rhodnius prolixus</name>
    <name type="common">Triatomid bug</name>
    <dbReference type="NCBI Taxonomy" id="13249"/>
    <lineage>
        <taxon>Eukaryota</taxon>
        <taxon>Metazoa</taxon>
        <taxon>Ecdysozoa</taxon>
        <taxon>Arthropoda</taxon>
        <taxon>Hexapoda</taxon>
        <taxon>Insecta</taxon>
        <taxon>Pterygota</taxon>
        <taxon>Neoptera</taxon>
        <taxon>Paraneoptera</taxon>
        <taxon>Hemiptera</taxon>
        <taxon>Heteroptera</taxon>
        <taxon>Panheteroptera</taxon>
        <taxon>Cimicomorpha</taxon>
        <taxon>Reduviidae</taxon>
        <taxon>Triatominae</taxon>
        <taxon>Rhodnius</taxon>
    </lineage>
</organism>
<evidence type="ECO:0000256" key="9">
    <source>
        <dbReference type="ARBA" id="ARBA00023163"/>
    </source>
</evidence>
<dbReference type="InterPro" id="IPR058745">
    <property type="entry name" value="PWI_Topors"/>
</dbReference>
<evidence type="ECO:0000256" key="7">
    <source>
        <dbReference type="ARBA" id="ARBA00022833"/>
    </source>
</evidence>
<keyword evidence="3" id="KW-0808">Transferase</keyword>
<dbReference type="InterPro" id="IPR017907">
    <property type="entry name" value="Znf_RING_CS"/>
</dbReference>
<keyword evidence="18" id="KW-1185">Reference proteome</keyword>
<feature type="compositionally biased region" description="Low complexity" evidence="15">
    <location>
        <begin position="480"/>
        <end position="492"/>
    </location>
</feature>
<feature type="compositionally biased region" description="Low complexity" evidence="15">
    <location>
        <begin position="345"/>
        <end position="362"/>
    </location>
</feature>
<evidence type="ECO:0000313" key="18">
    <source>
        <dbReference type="Proteomes" id="UP000015103"/>
    </source>
</evidence>
<evidence type="ECO:0000256" key="3">
    <source>
        <dbReference type="ARBA" id="ARBA00022679"/>
    </source>
</evidence>
<feature type="region of interest" description="Disordered" evidence="15">
    <location>
        <begin position="1"/>
        <end position="36"/>
    </location>
</feature>
<evidence type="ECO:0000256" key="2">
    <source>
        <dbReference type="ARBA" id="ARBA00012483"/>
    </source>
</evidence>
<evidence type="ECO:0000256" key="10">
    <source>
        <dbReference type="ARBA" id="ARBA00071236"/>
    </source>
</evidence>
<dbReference type="Pfam" id="PF26084">
    <property type="entry name" value="PWI_Topors"/>
    <property type="match status" value="1"/>
</dbReference>
<evidence type="ECO:0000256" key="14">
    <source>
        <dbReference type="ARBA" id="ARBA00079184"/>
    </source>
</evidence>
<dbReference type="EC" id="2.3.2.27" evidence="2"/>
<dbReference type="GO" id="GO:0000209">
    <property type="term" value="P:protein polyubiquitination"/>
    <property type="evidence" value="ECO:0007669"/>
    <property type="project" value="TreeGrafter"/>
</dbReference>
<dbReference type="InterPro" id="IPR018957">
    <property type="entry name" value="Znf_C3HC4_RING-type"/>
</dbReference>